<reference evidence="3 4" key="1">
    <citation type="submission" date="2017-04" db="EMBL/GenBank/DDBJ databases">
        <authorList>
            <person name="Afonso C.L."/>
            <person name="Miller P.J."/>
            <person name="Scott M.A."/>
            <person name="Spackman E."/>
            <person name="Goraichik I."/>
            <person name="Dimitrov K.M."/>
            <person name="Suarez D.L."/>
            <person name="Swayne D.E."/>
        </authorList>
    </citation>
    <scope>NUCLEOTIDE SEQUENCE [LARGE SCALE GENOMIC DNA]</scope>
    <source>
        <strain evidence="3 4">N3/975</strain>
    </source>
</reference>
<feature type="transmembrane region" description="Helical" evidence="1">
    <location>
        <begin position="158"/>
        <end position="176"/>
    </location>
</feature>
<keyword evidence="1" id="KW-0812">Transmembrane</keyword>
<dbReference type="Gene3D" id="3.30.565.10">
    <property type="entry name" value="Histidine kinase-like ATPase, C-terminal domain"/>
    <property type="match status" value="1"/>
</dbReference>
<evidence type="ECO:0000256" key="1">
    <source>
        <dbReference type="SAM" id="Phobius"/>
    </source>
</evidence>
<name>A0A1X7HLV1_9BACL</name>
<accession>A0A1X7HLV1</accession>
<organism evidence="3 4">
    <name type="scientific">Paenibacillus uliginis N3/975</name>
    <dbReference type="NCBI Taxonomy" id="1313296"/>
    <lineage>
        <taxon>Bacteria</taxon>
        <taxon>Bacillati</taxon>
        <taxon>Bacillota</taxon>
        <taxon>Bacilli</taxon>
        <taxon>Bacillales</taxon>
        <taxon>Paenibacillaceae</taxon>
        <taxon>Paenibacillus</taxon>
    </lineage>
</organism>
<dbReference type="InterPro" id="IPR036890">
    <property type="entry name" value="HATPase_C_sf"/>
</dbReference>
<keyword evidence="1" id="KW-1133">Transmembrane helix</keyword>
<dbReference type="CDD" id="cd16935">
    <property type="entry name" value="HATPase_AgrC-ComD-like"/>
    <property type="match status" value="1"/>
</dbReference>
<feature type="transmembrane region" description="Helical" evidence="1">
    <location>
        <begin position="188"/>
        <end position="210"/>
    </location>
</feature>
<feature type="domain" description="Sensor histidine kinase NatK-like C-terminal" evidence="2">
    <location>
        <begin position="334"/>
        <end position="431"/>
    </location>
</feature>
<dbReference type="RefSeq" id="WP_208914938.1">
    <property type="nucleotide sequence ID" value="NZ_LT840184.1"/>
</dbReference>
<keyword evidence="1" id="KW-0472">Membrane</keyword>
<feature type="transmembrane region" description="Helical" evidence="1">
    <location>
        <begin position="96"/>
        <end position="113"/>
    </location>
</feature>
<feature type="transmembrane region" description="Helical" evidence="1">
    <location>
        <begin position="12"/>
        <end position="31"/>
    </location>
</feature>
<protein>
    <submittedName>
        <fullName evidence="3">GHKL domain-containing protein</fullName>
    </submittedName>
</protein>
<dbReference type="Proteomes" id="UP000192940">
    <property type="component" value="Chromosome I"/>
</dbReference>
<evidence type="ECO:0000313" key="3">
    <source>
        <dbReference type="EMBL" id="SMF88202.1"/>
    </source>
</evidence>
<proteinExistence type="predicted"/>
<keyword evidence="4" id="KW-1185">Reference proteome</keyword>
<dbReference type="STRING" id="1313296.SAMN05661091_4175"/>
<dbReference type="GO" id="GO:0042802">
    <property type="term" value="F:identical protein binding"/>
    <property type="evidence" value="ECO:0007669"/>
    <property type="project" value="TreeGrafter"/>
</dbReference>
<dbReference type="SUPFAM" id="SSF55874">
    <property type="entry name" value="ATPase domain of HSP90 chaperone/DNA topoisomerase II/histidine kinase"/>
    <property type="match status" value="1"/>
</dbReference>
<gene>
    <name evidence="3" type="ORF">SAMN05661091_4175</name>
</gene>
<dbReference type="AlphaFoldDB" id="A0A1X7HLV1"/>
<dbReference type="EMBL" id="LT840184">
    <property type="protein sequence ID" value="SMF88202.1"/>
    <property type="molecule type" value="Genomic_DNA"/>
</dbReference>
<dbReference type="PANTHER" id="PTHR40448:SF1">
    <property type="entry name" value="TWO-COMPONENT SENSOR HISTIDINE KINASE"/>
    <property type="match status" value="1"/>
</dbReference>
<feature type="transmembrane region" description="Helical" evidence="1">
    <location>
        <begin position="43"/>
        <end position="64"/>
    </location>
</feature>
<dbReference type="PANTHER" id="PTHR40448">
    <property type="entry name" value="TWO-COMPONENT SENSOR HISTIDINE KINASE"/>
    <property type="match status" value="1"/>
</dbReference>
<feature type="transmembrane region" description="Helical" evidence="1">
    <location>
        <begin position="70"/>
        <end position="87"/>
    </location>
</feature>
<dbReference type="InterPro" id="IPR032834">
    <property type="entry name" value="NatK-like_C"/>
</dbReference>
<evidence type="ECO:0000259" key="2">
    <source>
        <dbReference type="Pfam" id="PF14501"/>
    </source>
</evidence>
<evidence type="ECO:0000313" key="4">
    <source>
        <dbReference type="Proteomes" id="UP000192940"/>
    </source>
</evidence>
<dbReference type="Pfam" id="PF14501">
    <property type="entry name" value="HATPase_c_5"/>
    <property type="match status" value="1"/>
</dbReference>
<sequence length="434" mass="49410">MNIFPSIDFVYLFLLQFMFGLVDMVLVARLYERIYGRPAISRNKIYALALGLGAITAIVWRLILAHHRPTSTPPATLISSLLLLPLFRETNRRKKVLFSLVLFAVACLWLSAYDLVVTPMPNKNNWLIEVMYHMGFWLILEATGYIGRKRRQVVPPSMWALLTAISVISILVYFGMFDHIMSREGPYAYTIEIVVMLALLFINIALFVLFDRFAAFTESDRERHLLEQQLQLQNKHYQQLERLHSQIRTLHHDVRNHLNAAATLATQGDQGALEHYLWEASCQIGHYEQAVMTGNPTLDTILNIKIAELKQSNITMETDVHVPADLKLTFDQASTIFGNLLDNVREACEKLPKERRWVRIVLAYVNQSLIISIVNATAEEVGAWEGKFPVSSKTDRTSHGLGLKSVLQKVEPNGSLCIKSQPESFTIEIVLYGL</sequence>
<feature type="transmembrane region" description="Helical" evidence="1">
    <location>
        <begin position="125"/>
        <end position="146"/>
    </location>
</feature>